<keyword evidence="2" id="KW-1185">Reference proteome</keyword>
<gene>
    <name evidence="1" type="ORF">FNQ90_24815</name>
</gene>
<reference evidence="2" key="1">
    <citation type="submission" date="2019-10" db="EMBL/GenBank/DDBJ databases">
        <title>Streptomyces sp. nov., a novel actinobacterium isolated from alkaline environment.</title>
        <authorList>
            <person name="Golinska P."/>
        </authorList>
    </citation>
    <scope>NUCLEOTIDE SEQUENCE [LARGE SCALE GENOMIC DNA]</scope>
    <source>
        <strain evidence="2">DSM 42118</strain>
    </source>
</reference>
<dbReference type="AlphaFoldDB" id="A0A7W3TI12"/>
<name>A0A7W3TI12_9ACTN</name>
<dbReference type="Proteomes" id="UP000538929">
    <property type="component" value="Unassembled WGS sequence"/>
</dbReference>
<protein>
    <submittedName>
        <fullName evidence="1">tRNA lysidine(34) synthetase TilS</fullName>
    </submittedName>
</protein>
<sequence length="42" mass="4336">MGPHPAVAAIRLAVRRTLQELLREVGSVPTAPVPVPTGLPAP</sequence>
<evidence type="ECO:0000313" key="1">
    <source>
        <dbReference type="EMBL" id="MBB0247253.1"/>
    </source>
</evidence>
<proteinExistence type="predicted"/>
<dbReference type="EMBL" id="VKHT01001523">
    <property type="protein sequence ID" value="MBB0247253.1"/>
    <property type="molecule type" value="Genomic_DNA"/>
</dbReference>
<feature type="non-terminal residue" evidence="1">
    <location>
        <position position="42"/>
    </location>
</feature>
<organism evidence="1 2">
    <name type="scientific">Streptomyces alkaliphilus</name>
    <dbReference type="NCBI Taxonomy" id="1472722"/>
    <lineage>
        <taxon>Bacteria</taxon>
        <taxon>Bacillati</taxon>
        <taxon>Actinomycetota</taxon>
        <taxon>Actinomycetes</taxon>
        <taxon>Kitasatosporales</taxon>
        <taxon>Streptomycetaceae</taxon>
        <taxon>Streptomyces</taxon>
    </lineage>
</organism>
<accession>A0A7W3TI12</accession>
<evidence type="ECO:0000313" key="2">
    <source>
        <dbReference type="Proteomes" id="UP000538929"/>
    </source>
</evidence>
<comment type="caution">
    <text evidence="1">The sequence shown here is derived from an EMBL/GenBank/DDBJ whole genome shotgun (WGS) entry which is preliminary data.</text>
</comment>